<dbReference type="AlphaFoldDB" id="A0A8S2EJJ4"/>
<dbReference type="PANTHER" id="PTHR46579">
    <property type="entry name" value="F5/8 TYPE C DOMAIN-CONTAINING PROTEIN-RELATED"/>
    <property type="match status" value="1"/>
</dbReference>
<dbReference type="EMBL" id="CAJOBA010035622">
    <property type="protein sequence ID" value="CAF4007688.1"/>
    <property type="molecule type" value="Genomic_DNA"/>
</dbReference>
<evidence type="ECO:0000313" key="3">
    <source>
        <dbReference type="Proteomes" id="UP000677228"/>
    </source>
</evidence>
<protein>
    <submittedName>
        <fullName evidence="1">Uncharacterized protein</fullName>
    </submittedName>
</protein>
<dbReference type="Proteomes" id="UP000677228">
    <property type="component" value="Unassembled WGS sequence"/>
</dbReference>
<reference evidence="1" key="1">
    <citation type="submission" date="2021-02" db="EMBL/GenBank/DDBJ databases">
        <authorList>
            <person name="Nowell W R."/>
        </authorList>
    </citation>
    <scope>NUCLEOTIDE SEQUENCE</scope>
</reference>
<sequence>MNCPFDISSSIYETYYYCTQCEICTKTIICSCGIELTKQFSYSSITQQMQNILSNHGTYTKIIETIKQIKLNEPHTNYEEIIHDCPKSSATLLINSDGIEILKGVGVWPIMLVINELPISERFLLKNIIIPVVWSTSILPTTSQLQASIKLIVDELIYLEQGYEFYIPELDRTLPLHVYTIFSCNDKPAQAKMENIKQFMAEYGCGLCYTRGSLYRFSNNTQYTRLRRRQQSGFNQNLFKSQPPIRVYPYEKDLTLRTNETHDNIIMKMEQENLADEQGHLGYCEFRRLKYFNVGESWLIDDLHCVYEGVMKKLLFLWFEAKYRYYPWSIYKKIDLINTLIDNIHMPSTTSRRPRCIKQYKKYKASELKAILHFGYSAFHHILPTIYYQNFLKFVAAINIANSTSTNNDDVYIVQQLLDQFVEEFEHLYTQRHMSSNVHSIQHVYLSVKHFKPLYTYSTFFFENINRLLKSLAHGTTQQPKQMISNLELFRVALLHTQTPSYPASLLHYCNQILDEKRNRYSTSECSLTKTSTSYESLYNNYLSGIPGIIGTYY</sequence>
<name>A0A8S2EJJ4_9BILA</name>
<organism evidence="1 3">
    <name type="scientific">Didymodactylos carnosus</name>
    <dbReference type="NCBI Taxonomy" id="1234261"/>
    <lineage>
        <taxon>Eukaryota</taxon>
        <taxon>Metazoa</taxon>
        <taxon>Spiralia</taxon>
        <taxon>Gnathifera</taxon>
        <taxon>Rotifera</taxon>
        <taxon>Eurotatoria</taxon>
        <taxon>Bdelloidea</taxon>
        <taxon>Philodinida</taxon>
        <taxon>Philodinidae</taxon>
        <taxon>Didymodactylos</taxon>
    </lineage>
</organism>
<dbReference type="Proteomes" id="UP000682733">
    <property type="component" value="Unassembled WGS sequence"/>
</dbReference>
<gene>
    <name evidence="1" type="ORF">OVA965_LOCUS23819</name>
    <name evidence="2" type="ORF">TMI583_LOCUS24540</name>
</gene>
<dbReference type="PANTHER" id="PTHR46579:SF1">
    <property type="entry name" value="F5_8 TYPE C DOMAIN-CONTAINING PROTEIN"/>
    <property type="match status" value="1"/>
</dbReference>
<comment type="caution">
    <text evidence="1">The sequence shown here is derived from an EMBL/GenBank/DDBJ whole genome shotgun (WGS) entry which is preliminary data.</text>
</comment>
<dbReference type="EMBL" id="CAJNOK010014090">
    <property type="protein sequence ID" value="CAF1197445.1"/>
    <property type="molecule type" value="Genomic_DNA"/>
</dbReference>
<evidence type="ECO:0000313" key="2">
    <source>
        <dbReference type="EMBL" id="CAF4007688.1"/>
    </source>
</evidence>
<accession>A0A8S2EJJ4</accession>
<proteinExistence type="predicted"/>
<evidence type="ECO:0000313" key="1">
    <source>
        <dbReference type="EMBL" id="CAF1197445.1"/>
    </source>
</evidence>